<dbReference type="GO" id="GO:0005783">
    <property type="term" value="C:endoplasmic reticulum"/>
    <property type="evidence" value="ECO:0007669"/>
    <property type="project" value="TreeGrafter"/>
</dbReference>
<dbReference type="Gene3D" id="3.40.50.12780">
    <property type="entry name" value="N-terminal domain of ligase-like"/>
    <property type="match status" value="1"/>
</dbReference>
<evidence type="ECO:0000313" key="7">
    <source>
        <dbReference type="Proteomes" id="UP001177670"/>
    </source>
</evidence>
<dbReference type="Pfam" id="PF23562">
    <property type="entry name" value="AMP-binding_C_3"/>
    <property type="match status" value="1"/>
</dbReference>
<sequence length="683" mass="76609">MITIQANGSVNRFTMNSKDITNNVSYYASSETGLDGPDQILAADSFTTTKVDEYVRIQLSNDSLKPISIPGLLSRTAKKYPNHIALVARPDKTGRKKTYTFSEYENQVRIVAKAFLKLGLERFHGVCILGFNSPEWFFSDLGAIYAGGIAVGIYTTNNPEACQYCLELSRANIVVVEDSKQLEKILQIRHNLPHLKAIIQYDGTPNQKDVLSWNDLIKIGEAESDDKLNEILKRIAVNQCCTLVFTSGTVGNPKAVMLSHDNFIQNIQSINKIYKFEEASHSLISYLPLSHVAAQAIDIYYSTLIVATLYFADKDALRGTLINTMLVVRPTIFIGVPRVWEKIYDKMKEIASNNGFIKTWIASWAKSHGLYYNMNKMNGNNYKHWGYIFAKWLILNKIRTALGLDRCNHCITAAAPLNKEIKEYFLSIDIIILDVFGMSECSGGHTVCSPDQFKLDSVGRTVHGFKTKVNNPDSNGEGEICMYGRHVFMGYLNEPEKTAEVLDAEAWLHSGDVGKIDSDGYVYVTGRIKELIITAGGENIPPIHIEQLILAELPALSNAVLIGDKRKYLTILVTLKTKINNETGEPTDDFTVNILKWLQSIGSTSKTVSDVLKTHDSLVYEEIDKAIKKYNNNKAISNAQKIQKFKILPKDFSVATGELGPTLKLKRNVVYKKYENLIEDMYK</sequence>
<comment type="caution">
    <text evidence="6">The sequence shown here is derived from an EMBL/GenBank/DDBJ whole genome shotgun (WGS) entry which is preliminary data.</text>
</comment>
<evidence type="ECO:0000259" key="5">
    <source>
        <dbReference type="Pfam" id="PF00501"/>
    </source>
</evidence>
<keyword evidence="1" id="KW-0436">Ligase</keyword>
<dbReference type="InterPro" id="IPR000873">
    <property type="entry name" value="AMP-dep_synth/lig_dom"/>
</dbReference>
<keyword evidence="3" id="KW-0443">Lipid metabolism</keyword>
<keyword evidence="7" id="KW-1185">Reference proteome</keyword>
<evidence type="ECO:0000256" key="2">
    <source>
        <dbReference type="ARBA" id="ARBA00022832"/>
    </source>
</evidence>
<dbReference type="PANTHER" id="PTHR43272">
    <property type="entry name" value="LONG-CHAIN-FATTY-ACID--COA LIGASE"/>
    <property type="match status" value="1"/>
</dbReference>
<dbReference type="AlphaFoldDB" id="A0AA40FXT3"/>
<feature type="domain" description="AMP-dependent synthetase/ligase" evidence="5">
    <location>
        <begin position="74"/>
        <end position="492"/>
    </location>
</feature>
<dbReference type="GO" id="GO:0004467">
    <property type="term" value="F:long-chain fatty acid-CoA ligase activity"/>
    <property type="evidence" value="ECO:0007669"/>
    <property type="project" value="UniProtKB-EC"/>
</dbReference>
<accession>A0AA40FXT3</accession>
<dbReference type="InterPro" id="IPR042099">
    <property type="entry name" value="ANL_N_sf"/>
</dbReference>
<dbReference type="Proteomes" id="UP001177670">
    <property type="component" value="Unassembled WGS sequence"/>
</dbReference>
<reference evidence="6" key="1">
    <citation type="submission" date="2021-10" db="EMBL/GenBank/DDBJ databases">
        <title>Melipona bicolor Genome sequencing and assembly.</title>
        <authorList>
            <person name="Araujo N.S."/>
            <person name="Arias M.C."/>
        </authorList>
    </citation>
    <scope>NUCLEOTIDE SEQUENCE</scope>
    <source>
        <strain evidence="6">USP_2M_L1-L4_2017</strain>
        <tissue evidence="6">Whole body</tissue>
    </source>
</reference>
<dbReference type="EC" id="6.2.1.3" evidence="4"/>
<gene>
    <name evidence="6" type="ORF">K0M31_003885</name>
</gene>
<evidence type="ECO:0000256" key="3">
    <source>
        <dbReference type="ARBA" id="ARBA00023098"/>
    </source>
</evidence>
<evidence type="ECO:0000313" key="6">
    <source>
        <dbReference type="EMBL" id="KAK1127342.1"/>
    </source>
</evidence>
<dbReference type="PANTHER" id="PTHR43272:SF32">
    <property type="entry name" value="AMP-DEPENDENT SYNTHETASE_LIGASE DOMAIN-CONTAINING PROTEIN"/>
    <property type="match status" value="1"/>
</dbReference>
<protein>
    <recommendedName>
        <fullName evidence="4">long-chain-fatty-acid--CoA ligase</fullName>
        <ecNumber evidence="4">6.2.1.3</ecNumber>
    </recommendedName>
</protein>
<dbReference type="Pfam" id="PF00501">
    <property type="entry name" value="AMP-binding"/>
    <property type="match status" value="1"/>
</dbReference>
<keyword evidence="2" id="KW-0276">Fatty acid metabolism</keyword>
<dbReference type="EMBL" id="JAHYIQ010000012">
    <property type="protein sequence ID" value="KAK1127342.1"/>
    <property type="molecule type" value="Genomic_DNA"/>
</dbReference>
<evidence type="ECO:0000256" key="4">
    <source>
        <dbReference type="ARBA" id="ARBA00026121"/>
    </source>
</evidence>
<name>A0AA40FXT3_9HYME</name>
<dbReference type="GO" id="GO:0016020">
    <property type="term" value="C:membrane"/>
    <property type="evidence" value="ECO:0007669"/>
    <property type="project" value="TreeGrafter"/>
</dbReference>
<evidence type="ECO:0000256" key="1">
    <source>
        <dbReference type="ARBA" id="ARBA00022598"/>
    </source>
</evidence>
<proteinExistence type="predicted"/>
<dbReference type="SUPFAM" id="SSF56801">
    <property type="entry name" value="Acetyl-CoA synthetase-like"/>
    <property type="match status" value="1"/>
</dbReference>
<organism evidence="6 7">
    <name type="scientific">Melipona bicolor</name>
    <dbReference type="NCBI Taxonomy" id="60889"/>
    <lineage>
        <taxon>Eukaryota</taxon>
        <taxon>Metazoa</taxon>
        <taxon>Ecdysozoa</taxon>
        <taxon>Arthropoda</taxon>
        <taxon>Hexapoda</taxon>
        <taxon>Insecta</taxon>
        <taxon>Pterygota</taxon>
        <taxon>Neoptera</taxon>
        <taxon>Endopterygota</taxon>
        <taxon>Hymenoptera</taxon>
        <taxon>Apocrita</taxon>
        <taxon>Aculeata</taxon>
        <taxon>Apoidea</taxon>
        <taxon>Anthophila</taxon>
        <taxon>Apidae</taxon>
        <taxon>Melipona</taxon>
    </lineage>
</organism>